<accession>A0A382XVC6</accession>
<keyword evidence="1" id="KW-0472">Membrane</keyword>
<gene>
    <name evidence="2" type="ORF">METZ01_LOCUS427787</name>
</gene>
<proteinExistence type="predicted"/>
<sequence length="234" mass="26674">MIFPVKTVFNAIIIQFIFRVMKCYPAINFTRWFIFIIILYILSAYISANIKPIAEVIQVKGEVHIKPSSIEMIDEFAIAGRSINNGDILSSTLGSQLEFQFTSADIQVTSSDFSELRIDCDYQSCQIKLNYGNLFIKSSSKNQINFSILTKYSVILLDENEVWITSSMGNKDVVYSIMGTTTIYPVGSEEQTIELGERLSLESNSEISTEIITQQMLPHHIHEILDRNQNFKEE</sequence>
<keyword evidence="1" id="KW-0812">Transmembrane</keyword>
<dbReference type="AlphaFoldDB" id="A0A382XVC6"/>
<reference evidence="2" key="1">
    <citation type="submission" date="2018-05" db="EMBL/GenBank/DDBJ databases">
        <authorList>
            <person name="Lanie J.A."/>
            <person name="Ng W.-L."/>
            <person name="Kazmierczak K.M."/>
            <person name="Andrzejewski T.M."/>
            <person name="Davidsen T.M."/>
            <person name="Wayne K.J."/>
            <person name="Tettelin H."/>
            <person name="Glass J.I."/>
            <person name="Rusch D."/>
            <person name="Podicherti R."/>
            <person name="Tsui H.-C.T."/>
            <person name="Winkler M.E."/>
        </authorList>
    </citation>
    <scope>NUCLEOTIDE SEQUENCE</scope>
</reference>
<evidence type="ECO:0000313" key="2">
    <source>
        <dbReference type="EMBL" id="SVD74933.1"/>
    </source>
</evidence>
<evidence type="ECO:0008006" key="3">
    <source>
        <dbReference type="Google" id="ProtNLM"/>
    </source>
</evidence>
<feature type="transmembrane region" description="Helical" evidence="1">
    <location>
        <begin position="29"/>
        <end position="48"/>
    </location>
</feature>
<organism evidence="2">
    <name type="scientific">marine metagenome</name>
    <dbReference type="NCBI Taxonomy" id="408172"/>
    <lineage>
        <taxon>unclassified sequences</taxon>
        <taxon>metagenomes</taxon>
        <taxon>ecological metagenomes</taxon>
    </lineage>
</organism>
<feature type="non-terminal residue" evidence="2">
    <location>
        <position position="234"/>
    </location>
</feature>
<dbReference type="EMBL" id="UINC01170739">
    <property type="protein sequence ID" value="SVD74933.1"/>
    <property type="molecule type" value="Genomic_DNA"/>
</dbReference>
<name>A0A382XVC6_9ZZZZ</name>
<protein>
    <recommendedName>
        <fullName evidence="3">FecR protein domain-containing protein</fullName>
    </recommendedName>
</protein>
<keyword evidence="1" id="KW-1133">Transmembrane helix</keyword>
<evidence type="ECO:0000256" key="1">
    <source>
        <dbReference type="SAM" id="Phobius"/>
    </source>
</evidence>